<organism evidence="2 3">
    <name type="scientific">Bordetella genomosp. 1</name>
    <dbReference type="NCBI Taxonomy" id="1395607"/>
    <lineage>
        <taxon>Bacteria</taxon>
        <taxon>Pseudomonadati</taxon>
        <taxon>Pseudomonadota</taxon>
        <taxon>Betaproteobacteria</taxon>
        <taxon>Burkholderiales</taxon>
        <taxon>Alcaligenaceae</taxon>
        <taxon>Bordetella</taxon>
    </lineage>
</organism>
<feature type="region of interest" description="Disordered" evidence="1">
    <location>
        <begin position="1"/>
        <end position="23"/>
    </location>
</feature>
<accession>A0A261SPP8</accession>
<dbReference type="AlphaFoldDB" id="A0A261SPP8"/>
<feature type="compositionally biased region" description="Polar residues" evidence="1">
    <location>
        <begin position="1"/>
        <end position="11"/>
    </location>
</feature>
<proteinExistence type="predicted"/>
<feature type="region of interest" description="Disordered" evidence="1">
    <location>
        <begin position="74"/>
        <end position="94"/>
    </location>
</feature>
<evidence type="ECO:0000313" key="2">
    <source>
        <dbReference type="EMBL" id="OZI38962.1"/>
    </source>
</evidence>
<dbReference type="RefSeq" id="WP_094825338.1">
    <property type="nucleotide sequence ID" value="NZ_NEVL01000002.1"/>
</dbReference>
<evidence type="ECO:0000313" key="3">
    <source>
        <dbReference type="Proteomes" id="UP000217005"/>
    </source>
</evidence>
<dbReference type="Proteomes" id="UP000217005">
    <property type="component" value="Unassembled WGS sequence"/>
</dbReference>
<sequence>MTTSLQLGEQSVDTRRATAPMIGAHTQDDTIRAREAHGIGHRNAAHAHMHGQEHDGRFWRAWEGEFQLRRGWARARSHPETAGRIPAGNAKAEC</sequence>
<gene>
    <name evidence="2" type="ORF">CEG14_05330</name>
</gene>
<evidence type="ECO:0000256" key="1">
    <source>
        <dbReference type="SAM" id="MobiDB-lite"/>
    </source>
</evidence>
<dbReference type="EMBL" id="NEVL01000002">
    <property type="protein sequence ID" value="OZI38962.1"/>
    <property type="molecule type" value="Genomic_DNA"/>
</dbReference>
<protein>
    <submittedName>
        <fullName evidence="2">Uncharacterized protein</fullName>
    </submittedName>
</protein>
<reference evidence="2 3" key="1">
    <citation type="submission" date="2017-05" db="EMBL/GenBank/DDBJ databases">
        <title>Complete and WGS of Bordetella genogroups.</title>
        <authorList>
            <person name="Spilker T."/>
            <person name="LiPuma J."/>
        </authorList>
    </citation>
    <scope>NUCLEOTIDE SEQUENCE [LARGE SCALE GENOMIC DNA]</scope>
    <source>
        <strain evidence="2 3">AU17610</strain>
    </source>
</reference>
<comment type="caution">
    <text evidence="2">The sequence shown here is derived from an EMBL/GenBank/DDBJ whole genome shotgun (WGS) entry which is preliminary data.</text>
</comment>
<name>A0A261SPP8_9BORD</name>